<dbReference type="GO" id="GO:0004739">
    <property type="term" value="F:pyruvate dehydrogenase (acetyl-transferring) activity"/>
    <property type="evidence" value="ECO:0007669"/>
    <property type="project" value="TreeGrafter"/>
</dbReference>
<keyword evidence="2" id="KW-0786">Thiamine pyrophosphate</keyword>
<evidence type="ECO:0000313" key="4">
    <source>
        <dbReference type="Proteomes" id="UP000325081"/>
    </source>
</evidence>
<organism evidence="3 4">
    <name type="scientific">Striga asiatica</name>
    <name type="common">Asiatic witchweed</name>
    <name type="synonym">Buchnera asiatica</name>
    <dbReference type="NCBI Taxonomy" id="4170"/>
    <lineage>
        <taxon>Eukaryota</taxon>
        <taxon>Viridiplantae</taxon>
        <taxon>Streptophyta</taxon>
        <taxon>Embryophyta</taxon>
        <taxon>Tracheophyta</taxon>
        <taxon>Spermatophyta</taxon>
        <taxon>Magnoliopsida</taxon>
        <taxon>eudicotyledons</taxon>
        <taxon>Gunneridae</taxon>
        <taxon>Pentapetalae</taxon>
        <taxon>asterids</taxon>
        <taxon>lamiids</taxon>
        <taxon>Lamiales</taxon>
        <taxon>Orobanchaceae</taxon>
        <taxon>Buchnereae</taxon>
        <taxon>Striga</taxon>
    </lineage>
</organism>
<evidence type="ECO:0000313" key="3">
    <source>
        <dbReference type="EMBL" id="GER33083.1"/>
    </source>
</evidence>
<dbReference type="Gene3D" id="3.40.50.970">
    <property type="match status" value="1"/>
</dbReference>
<proteinExistence type="predicted"/>
<dbReference type="PANTHER" id="PTHR11516">
    <property type="entry name" value="PYRUVATE DEHYDROGENASE E1 COMPONENT, ALPHA SUBUNIT BACTERIAL AND ORGANELLAR"/>
    <property type="match status" value="1"/>
</dbReference>
<gene>
    <name evidence="3" type="ORF">STAS_09179</name>
</gene>
<dbReference type="EMBL" id="BKCP01004661">
    <property type="protein sequence ID" value="GER33083.1"/>
    <property type="molecule type" value="Genomic_DNA"/>
</dbReference>
<protein>
    <submittedName>
        <fullName evidence="3">Pyruvate dehydrogenase E1 component subunit alpha</fullName>
    </submittedName>
</protein>
<evidence type="ECO:0000256" key="1">
    <source>
        <dbReference type="ARBA" id="ARBA00001964"/>
    </source>
</evidence>
<dbReference type="PANTHER" id="PTHR11516:SF60">
    <property type="entry name" value="PYRUVATE DEHYDROGENASE E1 COMPONENT SUBUNIT ALPHA"/>
    <property type="match status" value="1"/>
</dbReference>
<sequence>MVDAEEFDALYAAAIEDDRGDEGGGGEEDGREAFRIRTPHSLPSGRSHIRVQIQASPSPYYNYPPKTSSITSSIPLPIGDPAVKLIEYGGSLLMNKHWSMFVVVYGFMVIERTTGHIVIDIQGERQRWIGSTQEKRLNGAEKAHYTIRYPITALKKYITENKLENEADLKATENNIEEIVEDFVEFADKSPVLARNKLLENVFSDPRGFGIGPNGKYRYEDPKFTEGTAQV</sequence>
<evidence type="ECO:0000256" key="2">
    <source>
        <dbReference type="ARBA" id="ARBA00023052"/>
    </source>
</evidence>
<dbReference type="InterPro" id="IPR029061">
    <property type="entry name" value="THDP-binding"/>
</dbReference>
<keyword evidence="4" id="KW-1185">Reference proteome</keyword>
<comment type="caution">
    <text evidence="3">The sequence shown here is derived from an EMBL/GenBank/DDBJ whole genome shotgun (WGS) entry which is preliminary data.</text>
</comment>
<dbReference type="Proteomes" id="UP000325081">
    <property type="component" value="Unassembled WGS sequence"/>
</dbReference>
<dbReference type="GO" id="GO:0006086">
    <property type="term" value="P:pyruvate decarboxylation to acetyl-CoA"/>
    <property type="evidence" value="ECO:0007669"/>
    <property type="project" value="TreeGrafter"/>
</dbReference>
<comment type="cofactor">
    <cofactor evidence="1">
        <name>thiamine diphosphate</name>
        <dbReference type="ChEBI" id="CHEBI:58937"/>
    </cofactor>
</comment>
<dbReference type="SUPFAM" id="SSF52518">
    <property type="entry name" value="Thiamin diphosphate-binding fold (THDP-binding)"/>
    <property type="match status" value="1"/>
</dbReference>
<accession>A0A5A7PJQ5</accession>
<dbReference type="AlphaFoldDB" id="A0A5A7PJQ5"/>
<reference evidence="4" key="1">
    <citation type="journal article" date="2019" name="Curr. Biol.">
        <title>Genome Sequence of Striga asiatica Provides Insight into the Evolution of Plant Parasitism.</title>
        <authorList>
            <person name="Yoshida S."/>
            <person name="Kim S."/>
            <person name="Wafula E.K."/>
            <person name="Tanskanen J."/>
            <person name="Kim Y.M."/>
            <person name="Honaas L."/>
            <person name="Yang Z."/>
            <person name="Spallek T."/>
            <person name="Conn C.E."/>
            <person name="Ichihashi Y."/>
            <person name="Cheong K."/>
            <person name="Cui S."/>
            <person name="Der J.P."/>
            <person name="Gundlach H."/>
            <person name="Jiao Y."/>
            <person name="Hori C."/>
            <person name="Ishida J.K."/>
            <person name="Kasahara H."/>
            <person name="Kiba T."/>
            <person name="Kim M.S."/>
            <person name="Koo N."/>
            <person name="Laohavisit A."/>
            <person name="Lee Y.H."/>
            <person name="Lumba S."/>
            <person name="McCourt P."/>
            <person name="Mortimer J.C."/>
            <person name="Mutuku J.M."/>
            <person name="Nomura T."/>
            <person name="Sasaki-Sekimoto Y."/>
            <person name="Seto Y."/>
            <person name="Wang Y."/>
            <person name="Wakatake T."/>
            <person name="Sakakibara H."/>
            <person name="Demura T."/>
            <person name="Yamaguchi S."/>
            <person name="Yoneyama K."/>
            <person name="Manabe R.I."/>
            <person name="Nelson D.C."/>
            <person name="Schulman A.H."/>
            <person name="Timko M.P."/>
            <person name="dePamphilis C.W."/>
            <person name="Choi D."/>
            <person name="Shirasu K."/>
        </authorList>
    </citation>
    <scope>NUCLEOTIDE SEQUENCE [LARGE SCALE GENOMIC DNA]</scope>
    <source>
        <strain evidence="4">cv. UVA1</strain>
    </source>
</reference>
<dbReference type="OrthoDB" id="10256198at2759"/>
<keyword evidence="3" id="KW-0670">Pyruvate</keyword>
<name>A0A5A7PJQ5_STRAF</name>
<dbReference type="InterPro" id="IPR050642">
    <property type="entry name" value="PDH_E1_Alpha_Subunit"/>
</dbReference>